<protein>
    <submittedName>
        <fullName evidence="1">Argininosuccinate synthase</fullName>
    </submittedName>
</protein>
<evidence type="ECO:0000313" key="2">
    <source>
        <dbReference type="Proteomes" id="UP000214600"/>
    </source>
</evidence>
<dbReference type="OrthoDB" id="9012591at2"/>
<proteinExistence type="predicted"/>
<name>A0A228I3R3_9BURK</name>
<dbReference type="InterPro" id="IPR025850">
    <property type="entry name" value="SUKH-3"/>
</dbReference>
<accession>A0A228I3R3</accession>
<reference evidence="1 2" key="2">
    <citation type="submission" date="2017-08" db="EMBL/GenBank/DDBJ databases">
        <title>WGS of novel Burkholderia cepaca complex species.</title>
        <authorList>
            <person name="Lipuma J."/>
            <person name="Spilker T."/>
        </authorList>
    </citation>
    <scope>NUCLEOTIDE SEQUENCE [LARGE SCALE GENOMIC DNA]</scope>
    <source>
        <strain evidence="1 2">AU17325</strain>
    </source>
</reference>
<dbReference type="EMBL" id="NKFA01000020">
    <property type="protein sequence ID" value="OXI36852.1"/>
    <property type="molecule type" value="Genomic_DNA"/>
</dbReference>
<sequence>MIEIPSTVRPLFVAAGWRGDAEGRVSSHDGDHPGDTILRAFDGLIVGTDRADRRGETCARMGLAFHPLAHQDRQIAAWERALGTTMIGVAEDDLGYVEFYVDAQGRVFATNCVVDGVYLCGFTFGEAVERTLCGRVAIPLLLDERATIAYYGGDLTSDDPRVMTAAQLLAGRDG</sequence>
<organism evidence="1 2">
    <name type="scientific">Burkholderia aenigmatica</name>
    <dbReference type="NCBI Taxonomy" id="2015348"/>
    <lineage>
        <taxon>Bacteria</taxon>
        <taxon>Pseudomonadati</taxon>
        <taxon>Pseudomonadota</taxon>
        <taxon>Betaproteobacteria</taxon>
        <taxon>Burkholderiales</taxon>
        <taxon>Burkholderiaceae</taxon>
        <taxon>Burkholderia</taxon>
        <taxon>Burkholderia cepacia complex</taxon>
    </lineage>
</organism>
<dbReference type="Proteomes" id="UP000214600">
    <property type="component" value="Unassembled WGS sequence"/>
</dbReference>
<gene>
    <name evidence="1" type="ORF">CFB84_33205</name>
</gene>
<dbReference type="Pfam" id="PF14433">
    <property type="entry name" value="SUKH-3"/>
    <property type="match status" value="1"/>
</dbReference>
<dbReference type="AlphaFoldDB" id="A0A228I3R3"/>
<comment type="caution">
    <text evidence="1">The sequence shown here is derived from an EMBL/GenBank/DDBJ whole genome shotgun (WGS) entry which is preliminary data.</text>
</comment>
<evidence type="ECO:0000313" key="1">
    <source>
        <dbReference type="EMBL" id="OXI36852.1"/>
    </source>
</evidence>
<reference evidence="2" key="1">
    <citation type="submission" date="2017-06" db="EMBL/GenBank/DDBJ databases">
        <authorList>
            <person name="LiPuma J."/>
            <person name="Spilker T."/>
        </authorList>
    </citation>
    <scope>NUCLEOTIDE SEQUENCE [LARGE SCALE GENOMIC DNA]</scope>
    <source>
        <strain evidence="2">AU17325</strain>
    </source>
</reference>